<dbReference type="PANTHER" id="PTHR12514">
    <property type="entry name" value="ENHANCER OF YELLOW 2 TRANSCRIPTION FACTOR"/>
    <property type="match status" value="1"/>
</dbReference>
<dbReference type="Proteomes" id="UP000807469">
    <property type="component" value="Unassembled WGS sequence"/>
</dbReference>
<dbReference type="InterPro" id="IPR038212">
    <property type="entry name" value="TF_EnY2_sf"/>
</dbReference>
<dbReference type="GO" id="GO:0070390">
    <property type="term" value="C:transcription export complex 2"/>
    <property type="evidence" value="ECO:0007669"/>
    <property type="project" value="UniProtKB-UniRule"/>
</dbReference>
<keyword evidence="1" id="KW-0010">Activator</keyword>
<organism evidence="2 3">
    <name type="scientific">Pholiota conissans</name>
    <dbReference type="NCBI Taxonomy" id="109636"/>
    <lineage>
        <taxon>Eukaryota</taxon>
        <taxon>Fungi</taxon>
        <taxon>Dikarya</taxon>
        <taxon>Basidiomycota</taxon>
        <taxon>Agaricomycotina</taxon>
        <taxon>Agaricomycetes</taxon>
        <taxon>Agaricomycetidae</taxon>
        <taxon>Agaricales</taxon>
        <taxon>Agaricineae</taxon>
        <taxon>Strophariaceae</taxon>
        <taxon>Pholiota</taxon>
    </lineage>
</organism>
<dbReference type="GO" id="GO:0071819">
    <property type="term" value="C:DUBm complex"/>
    <property type="evidence" value="ECO:0007669"/>
    <property type="project" value="UniProtKB-UniRule"/>
</dbReference>
<dbReference type="HAMAP" id="MF_03046">
    <property type="entry name" value="ENY2_Sus1"/>
    <property type="match status" value="1"/>
</dbReference>
<dbReference type="GO" id="GO:0006368">
    <property type="term" value="P:transcription elongation by RNA polymerase II"/>
    <property type="evidence" value="ECO:0007669"/>
    <property type="project" value="UniProtKB-UniRule"/>
</dbReference>
<keyword evidence="1" id="KW-0804">Transcription</keyword>
<sequence length="95" mass="10945">MAPSELNALYIQIRRRLIETGEWEQIRAIMAAKLNESGWCDDVHHKSKEMARNMDPLSFNKLLADISPKAQTSVPLAVKREVSSVIRQHLEKQFE</sequence>
<evidence type="ECO:0000313" key="3">
    <source>
        <dbReference type="Proteomes" id="UP000807469"/>
    </source>
</evidence>
<dbReference type="GO" id="GO:0006406">
    <property type="term" value="P:mRNA export from nucleus"/>
    <property type="evidence" value="ECO:0007669"/>
    <property type="project" value="UniProtKB-UniRule"/>
</dbReference>
<comment type="caution">
    <text evidence="2">The sequence shown here is derived from an EMBL/GenBank/DDBJ whole genome shotgun (WGS) entry which is preliminary data.</text>
</comment>
<dbReference type="GO" id="GO:0005654">
    <property type="term" value="C:nucleoplasm"/>
    <property type="evidence" value="ECO:0007669"/>
    <property type="project" value="UniProtKB-SubCell"/>
</dbReference>
<protein>
    <recommendedName>
        <fullName evidence="1">Transcription and mRNA export factor SUS1</fullName>
    </recommendedName>
</protein>
<dbReference type="GO" id="GO:0003713">
    <property type="term" value="F:transcription coactivator activity"/>
    <property type="evidence" value="ECO:0007669"/>
    <property type="project" value="UniProtKB-UniRule"/>
</dbReference>
<dbReference type="GO" id="GO:0000124">
    <property type="term" value="C:SAGA complex"/>
    <property type="evidence" value="ECO:0007669"/>
    <property type="project" value="UniProtKB-UniRule"/>
</dbReference>
<dbReference type="AlphaFoldDB" id="A0A9P5YS85"/>
<keyword evidence="1" id="KW-0509">mRNA transport</keyword>
<dbReference type="OrthoDB" id="6221744at2759"/>
<keyword evidence="1" id="KW-0539">Nucleus</keyword>
<dbReference type="GO" id="GO:0015031">
    <property type="term" value="P:protein transport"/>
    <property type="evidence" value="ECO:0007669"/>
    <property type="project" value="UniProtKB-KW"/>
</dbReference>
<keyword evidence="1" id="KW-0156">Chromatin regulator</keyword>
<keyword evidence="1" id="KW-0963">Cytoplasm</keyword>
<dbReference type="EMBL" id="MU155376">
    <property type="protein sequence ID" value="KAF9474499.1"/>
    <property type="molecule type" value="Genomic_DNA"/>
</dbReference>
<comment type="subcellular location">
    <subcellularLocation>
        <location evidence="1">Nucleus</location>
        <location evidence="1">Nucleoplasm</location>
    </subcellularLocation>
    <subcellularLocation>
        <location evidence="1">Cytoplasm</location>
        <location evidence="1">P-body</location>
    </subcellularLocation>
</comment>
<evidence type="ECO:0000313" key="2">
    <source>
        <dbReference type="EMBL" id="KAF9474499.1"/>
    </source>
</evidence>
<keyword evidence="1" id="KW-0805">Transcription regulation</keyword>
<evidence type="ECO:0000256" key="1">
    <source>
        <dbReference type="HAMAP-Rule" id="MF_03046"/>
    </source>
</evidence>
<comment type="similarity">
    <text evidence="1">Belongs to the ENY2 family.</text>
</comment>
<accession>A0A9P5YS85</accession>
<keyword evidence="3" id="KW-1185">Reference proteome</keyword>
<dbReference type="GO" id="GO:0005643">
    <property type="term" value="C:nuclear pore"/>
    <property type="evidence" value="ECO:0007669"/>
    <property type="project" value="UniProtKB-UniRule"/>
</dbReference>
<dbReference type="GO" id="GO:0000932">
    <property type="term" value="C:P-body"/>
    <property type="evidence" value="ECO:0007669"/>
    <property type="project" value="UniProtKB-SubCell"/>
</dbReference>
<dbReference type="Pfam" id="PF10163">
    <property type="entry name" value="EnY2"/>
    <property type="match status" value="1"/>
</dbReference>
<gene>
    <name evidence="1" type="primary">SUS1</name>
    <name evidence="2" type="ORF">BDN70DRAFT_884754</name>
</gene>
<keyword evidence="1" id="KW-0813">Transport</keyword>
<comment type="subunit">
    <text evidence="1">Component of the nuclear pore complex (NPC)-associated TREX-2 complex (transcription and export complex 2), composed of at least SUS1, SAC3, THP1, SEM1, and CDC31. TREX-2 contains 2 SUS1 chains. The TREX-2 complex interacts with the nucleoporin NUP1. Component of the 1.8 MDa SAGA transcription coactivator-HAT complex. SAGA is built of 5 distinct domains with specialized functions. Within the SAGA complex, SUS1, SGF11, SGF73 and UBP8 form an additional subcomplex of SAGA called the DUB module (deubiquitination module). Interacts directly with THP1, SAC3, SGF11, and with the RNA polymerase II.</text>
</comment>
<dbReference type="InterPro" id="IPR018783">
    <property type="entry name" value="TF_ENY2"/>
</dbReference>
<reference evidence="2" key="1">
    <citation type="submission" date="2020-11" db="EMBL/GenBank/DDBJ databases">
        <authorList>
            <consortium name="DOE Joint Genome Institute"/>
            <person name="Ahrendt S."/>
            <person name="Riley R."/>
            <person name="Andreopoulos W."/>
            <person name="Labutti K."/>
            <person name="Pangilinan J."/>
            <person name="Ruiz-Duenas F.J."/>
            <person name="Barrasa J.M."/>
            <person name="Sanchez-Garcia M."/>
            <person name="Camarero S."/>
            <person name="Miyauchi S."/>
            <person name="Serrano A."/>
            <person name="Linde D."/>
            <person name="Babiker R."/>
            <person name="Drula E."/>
            <person name="Ayuso-Fernandez I."/>
            <person name="Pacheco R."/>
            <person name="Padilla G."/>
            <person name="Ferreira P."/>
            <person name="Barriuso J."/>
            <person name="Kellner H."/>
            <person name="Castanera R."/>
            <person name="Alfaro M."/>
            <person name="Ramirez L."/>
            <person name="Pisabarro A.G."/>
            <person name="Kuo A."/>
            <person name="Tritt A."/>
            <person name="Lipzen A."/>
            <person name="He G."/>
            <person name="Yan M."/>
            <person name="Ng V."/>
            <person name="Cullen D."/>
            <person name="Martin F."/>
            <person name="Rosso M.-N."/>
            <person name="Henrissat B."/>
            <person name="Hibbett D."/>
            <person name="Martinez A.T."/>
            <person name="Grigoriev I.V."/>
        </authorList>
    </citation>
    <scope>NUCLEOTIDE SEQUENCE</scope>
    <source>
        <strain evidence="2">CIRM-BRFM 674</strain>
    </source>
</reference>
<name>A0A9P5YS85_9AGAR</name>
<keyword evidence="1" id="KW-0811">Translocation</keyword>
<comment type="function">
    <text evidence="1">Involved in mRNA export coupled transcription activation by association with both the TREX-2 and the SAGA complexes. At the promoters, SAGA is required for recruitment of the basal transcription machinery. It influences RNA polymerase II transcriptional activity through different activities such as TBP interaction and promoter selectivity, interaction with transcription activators, and chromatin modification through histone acetylation and deubiquitination. Within the SAGA complex, participates to a subcomplex required for deubiquitination of H2B and for the maintenance of steady-state H3 methylation levels. The TREX-2 complex functions in docking export-competent ribonucleoprotein particles (mRNPs) to the nuclear entrance of the nuclear pore complex (nuclear basket). TREX-2 participates in mRNA export and accurate chromatin positioning in the nucleus by tethering genes to the nuclear periphery. May also be involved in cytoplasmic mRNA decay by interaction with components of P-bodies.</text>
</comment>
<keyword evidence="1" id="KW-0653">Protein transport</keyword>
<dbReference type="Gene3D" id="1.10.246.140">
    <property type="match status" value="1"/>
</dbReference>
<dbReference type="GO" id="GO:0006325">
    <property type="term" value="P:chromatin organization"/>
    <property type="evidence" value="ECO:0007669"/>
    <property type="project" value="UniProtKB-KW"/>
</dbReference>
<proteinExistence type="inferred from homology"/>